<name>A0A0V1Q3W4_9ASCO</name>
<evidence type="ECO:0000256" key="2">
    <source>
        <dbReference type="ARBA" id="ARBA00007937"/>
    </source>
</evidence>
<dbReference type="Proteomes" id="UP000054251">
    <property type="component" value="Unassembled WGS sequence"/>
</dbReference>
<dbReference type="RefSeq" id="XP_015469294.1">
    <property type="nucleotide sequence ID" value="XM_015609919.1"/>
</dbReference>
<dbReference type="Pfam" id="PF01553">
    <property type="entry name" value="Acyltransferase"/>
    <property type="match status" value="1"/>
</dbReference>
<organism evidence="7 8">
    <name type="scientific">Debaryomyces fabryi</name>
    <dbReference type="NCBI Taxonomy" id="58627"/>
    <lineage>
        <taxon>Eukaryota</taxon>
        <taxon>Fungi</taxon>
        <taxon>Dikarya</taxon>
        <taxon>Ascomycota</taxon>
        <taxon>Saccharomycotina</taxon>
        <taxon>Pichiomycetes</taxon>
        <taxon>Debaryomycetaceae</taxon>
        <taxon>Debaryomyces</taxon>
    </lineage>
</organism>
<dbReference type="PANTHER" id="PTHR12563:SF17">
    <property type="entry name" value="DIHYDROXYACETONE PHOSPHATE ACYLTRANSFERASE"/>
    <property type="match status" value="1"/>
</dbReference>
<dbReference type="SMART" id="SM00563">
    <property type="entry name" value="PlsC"/>
    <property type="match status" value="1"/>
</dbReference>
<evidence type="ECO:0000313" key="7">
    <source>
        <dbReference type="EMBL" id="KSA03192.1"/>
    </source>
</evidence>
<keyword evidence="4" id="KW-0472">Membrane</keyword>
<dbReference type="OrthoDB" id="10255570at2759"/>
<accession>A0A0V1Q3W4</accession>
<dbReference type="GO" id="GO:0008654">
    <property type="term" value="P:phospholipid biosynthetic process"/>
    <property type="evidence" value="ECO:0007669"/>
    <property type="project" value="TreeGrafter"/>
</dbReference>
<evidence type="ECO:0000256" key="4">
    <source>
        <dbReference type="ARBA" id="ARBA00023136"/>
    </source>
</evidence>
<feature type="domain" description="Phospholipid/glycerol acyltransferase" evidence="6">
    <location>
        <begin position="197"/>
        <end position="330"/>
    </location>
</feature>
<protein>
    <recommendedName>
        <fullName evidence="6">Phospholipid/glycerol acyltransferase domain-containing protein</fullName>
    </recommendedName>
</protein>
<gene>
    <name evidence="7" type="ORF">AC631_01089</name>
</gene>
<dbReference type="GO" id="GO:0031966">
    <property type="term" value="C:mitochondrial membrane"/>
    <property type="evidence" value="ECO:0007669"/>
    <property type="project" value="TreeGrafter"/>
</dbReference>
<comment type="subcellular location">
    <subcellularLocation>
        <location evidence="1">Endomembrane system</location>
        <topology evidence="1">Peripheral membrane protein</topology>
    </subcellularLocation>
</comment>
<dbReference type="GeneID" id="26838098"/>
<comment type="similarity">
    <text evidence="2">Belongs to the GPAT/DAPAT family.</text>
</comment>
<dbReference type="Pfam" id="PF19277">
    <property type="entry name" value="GPAT_C"/>
    <property type="match status" value="1"/>
</dbReference>
<dbReference type="GO" id="GO:0006631">
    <property type="term" value="P:fatty acid metabolic process"/>
    <property type="evidence" value="ECO:0007669"/>
    <property type="project" value="TreeGrafter"/>
</dbReference>
<evidence type="ECO:0000256" key="3">
    <source>
        <dbReference type="ARBA" id="ARBA00022679"/>
    </source>
</evidence>
<dbReference type="SUPFAM" id="SSF69593">
    <property type="entry name" value="Glycerol-3-phosphate (1)-acyltransferase"/>
    <property type="match status" value="1"/>
</dbReference>
<dbReference type="GO" id="GO:0012505">
    <property type="term" value="C:endomembrane system"/>
    <property type="evidence" value="ECO:0007669"/>
    <property type="project" value="UniProtKB-SubCell"/>
</dbReference>
<dbReference type="AlphaFoldDB" id="A0A0V1Q3W4"/>
<keyword evidence="8" id="KW-1185">Reference proteome</keyword>
<proteinExistence type="inferred from homology"/>
<keyword evidence="3" id="KW-0808">Transferase</keyword>
<dbReference type="GO" id="GO:0019432">
    <property type="term" value="P:triglyceride biosynthetic process"/>
    <property type="evidence" value="ECO:0007669"/>
    <property type="project" value="TreeGrafter"/>
</dbReference>
<keyword evidence="5" id="KW-0012">Acyltransferase</keyword>
<sequence length="795" mass="92965">MLDISNSDFDVNILDGALSNPTISLTFPLPTDKDTYVELEGNEKLSKSFGILNNFFRFFTGVKFDDIYKNNEYHYSINKYTPEFNKKMNDYMNEMLSEKDEKLNELVYSLIDQELKLNLIKAKDLPARFKEVKEFMVKYYQLENSKTMPSFKSHHFLRICYVTIMTIMRKMFPKGIWCNKTQMSELYAKYLKDPMSIIFFPNHQSHIDYIILHLVCVRFQFSTPTVIAGENLNVAVFGTFLRNLGAIFIKRSFNNELYTERNLTNLIEFILLNKINFEVFIEGTRSRDGKLLLPKYGILKYLCGIYLKQREVEKNEKFDMLFQPISITYERIYEADGYLDELLGSDKKQESMTNILKNGVSTLFSNPENDFKNFPSTKKHKEGKYDNSTRMLSGKIFVKLGDSFTLSSFIEEQRDTEAHLIESFGEEPDSPVNLKRLGFKILHEINRVAYLPEISVIGTALQAYYYYYETNEFAISDLVSSMRLIIEVLKRQEELDHINTNVKLMDGLLRSSDEDLIAMVKDQVPQFFRFIKINFNKNTIKIENSVELLYYKNLTIHLVIHKSLVCFIISLLSQANPNIATDAYIRSLYYIFTGFLKNEFLFDYDYNKSNDLSNILNDLAQCGTITRTSTHYEIVDHLHVTVFAEVVKPFIESYMICIGTINTIDNQYKKKQTHITDEQLINDDLISKDFPTTKSLLRIIQSSKFQQKHIESINKQYLLSCLFYLDNLRLIRIFKNKAKTRAFVVTQRPKDLKFILQLLDSLLNNPSSEVLNDTNLLYMTDIIDKSFERTLKAKL</sequence>
<dbReference type="InterPro" id="IPR002123">
    <property type="entry name" value="Plipid/glycerol_acylTrfase"/>
</dbReference>
<evidence type="ECO:0000259" key="6">
    <source>
        <dbReference type="SMART" id="SM00563"/>
    </source>
</evidence>
<dbReference type="GO" id="GO:0006072">
    <property type="term" value="P:glycerol-3-phosphate metabolic process"/>
    <property type="evidence" value="ECO:0007669"/>
    <property type="project" value="TreeGrafter"/>
</dbReference>
<dbReference type="PANTHER" id="PTHR12563">
    <property type="entry name" value="GLYCEROL-3-PHOSPHATE ACYLTRANSFERASE"/>
    <property type="match status" value="1"/>
</dbReference>
<evidence type="ECO:0000256" key="1">
    <source>
        <dbReference type="ARBA" id="ARBA00004184"/>
    </source>
</evidence>
<dbReference type="InterPro" id="IPR041728">
    <property type="entry name" value="GPAT/DHAPAT_LPLAT"/>
</dbReference>
<dbReference type="EMBL" id="LMYN01000013">
    <property type="protein sequence ID" value="KSA03192.1"/>
    <property type="molecule type" value="Genomic_DNA"/>
</dbReference>
<evidence type="ECO:0000313" key="8">
    <source>
        <dbReference type="Proteomes" id="UP000054251"/>
    </source>
</evidence>
<dbReference type="CDD" id="cd07993">
    <property type="entry name" value="LPLAT_DHAPAT-like"/>
    <property type="match status" value="1"/>
</dbReference>
<dbReference type="GO" id="GO:0004366">
    <property type="term" value="F:glycerol-3-phosphate O-acyltransferase activity"/>
    <property type="evidence" value="ECO:0007669"/>
    <property type="project" value="TreeGrafter"/>
</dbReference>
<reference evidence="7 8" key="1">
    <citation type="submission" date="2015-11" db="EMBL/GenBank/DDBJ databases">
        <title>The genome of Debaryomyces fabryi.</title>
        <authorList>
            <person name="Tafer H."/>
            <person name="Lopandic K."/>
        </authorList>
    </citation>
    <scope>NUCLEOTIDE SEQUENCE [LARGE SCALE GENOMIC DNA]</scope>
    <source>
        <strain evidence="7 8">CBS 789</strain>
    </source>
</reference>
<dbReference type="InterPro" id="IPR022284">
    <property type="entry name" value="GPAT/DHAPAT"/>
</dbReference>
<comment type="caution">
    <text evidence="7">The sequence shown here is derived from an EMBL/GenBank/DDBJ whole genome shotgun (WGS) entry which is preliminary data.</text>
</comment>
<dbReference type="InterPro" id="IPR045520">
    <property type="entry name" value="GPAT/DHAPAT_C"/>
</dbReference>
<evidence type="ECO:0000256" key="5">
    <source>
        <dbReference type="ARBA" id="ARBA00023315"/>
    </source>
</evidence>